<evidence type="ECO:0000313" key="6">
    <source>
        <dbReference type="Proteomes" id="UP001173801"/>
    </source>
</evidence>
<gene>
    <name evidence="5" type="ORF">NYG85_05935</name>
</gene>
<dbReference type="SUPFAM" id="SSF55073">
    <property type="entry name" value="Nucleotide cyclase"/>
    <property type="match status" value="1"/>
</dbReference>
<comment type="caution">
    <text evidence="5">The sequence shown here is derived from an EMBL/GenBank/DDBJ whole genome shotgun (WGS) entry which is preliminary data.</text>
</comment>
<protein>
    <recommendedName>
        <fullName evidence="1">diguanylate cyclase</fullName>
        <ecNumber evidence="1">2.7.7.65</ecNumber>
    </recommendedName>
</protein>
<feature type="transmembrane region" description="Helical" evidence="3">
    <location>
        <begin position="12"/>
        <end position="30"/>
    </location>
</feature>
<dbReference type="PANTHER" id="PTHR45138">
    <property type="entry name" value="REGULATORY COMPONENTS OF SENSORY TRANSDUCTION SYSTEM"/>
    <property type="match status" value="1"/>
</dbReference>
<dbReference type="Gene3D" id="3.30.70.270">
    <property type="match status" value="1"/>
</dbReference>
<feature type="domain" description="GGDEF" evidence="4">
    <location>
        <begin position="219"/>
        <end position="351"/>
    </location>
</feature>
<keyword evidence="5" id="KW-0548">Nucleotidyltransferase</keyword>
<comment type="catalytic activity">
    <reaction evidence="2">
        <text>2 GTP = 3',3'-c-di-GMP + 2 diphosphate</text>
        <dbReference type="Rhea" id="RHEA:24898"/>
        <dbReference type="ChEBI" id="CHEBI:33019"/>
        <dbReference type="ChEBI" id="CHEBI:37565"/>
        <dbReference type="ChEBI" id="CHEBI:58805"/>
        <dbReference type="EC" id="2.7.7.65"/>
    </reaction>
</comment>
<proteinExistence type="predicted"/>
<dbReference type="Proteomes" id="UP001173801">
    <property type="component" value="Unassembled WGS sequence"/>
</dbReference>
<feature type="transmembrane region" description="Helical" evidence="3">
    <location>
        <begin position="36"/>
        <end position="57"/>
    </location>
</feature>
<evidence type="ECO:0000313" key="5">
    <source>
        <dbReference type="EMBL" id="MDL0088912.1"/>
    </source>
</evidence>
<keyword evidence="3" id="KW-0812">Transmembrane</keyword>
<dbReference type="EMBL" id="JANURM010000005">
    <property type="protein sequence ID" value="MDL0088912.1"/>
    <property type="molecule type" value="Genomic_DNA"/>
</dbReference>
<evidence type="ECO:0000256" key="1">
    <source>
        <dbReference type="ARBA" id="ARBA00012528"/>
    </source>
</evidence>
<dbReference type="Pfam" id="PF00990">
    <property type="entry name" value="GGDEF"/>
    <property type="match status" value="1"/>
</dbReference>
<evidence type="ECO:0000259" key="4">
    <source>
        <dbReference type="PROSITE" id="PS50887"/>
    </source>
</evidence>
<dbReference type="InterPro" id="IPR050469">
    <property type="entry name" value="Diguanylate_Cyclase"/>
</dbReference>
<dbReference type="NCBIfam" id="TIGR00254">
    <property type="entry name" value="GGDEF"/>
    <property type="match status" value="1"/>
</dbReference>
<dbReference type="PROSITE" id="PS50887">
    <property type="entry name" value="GGDEF"/>
    <property type="match status" value="1"/>
</dbReference>
<dbReference type="GO" id="GO:0052621">
    <property type="term" value="F:diguanylate cyclase activity"/>
    <property type="evidence" value="ECO:0007669"/>
    <property type="project" value="UniProtKB-EC"/>
</dbReference>
<dbReference type="InterPro" id="IPR043128">
    <property type="entry name" value="Rev_trsase/Diguanyl_cyclase"/>
</dbReference>
<keyword evidence="3" id="KW-1133">Transmembrane helix</keyword>
<evidence type="ECO:0000256" key="3">
    <source>
        <dbReference type="SAM" id="Phobius"/>
    </source>
</evidence>
<reference evidence="5" key="1">
    <citation type="submission" date="2022-08" db="EMBL/GenBank/DDBJ databases">
        <authorList>
            <person name="Wang H."/>
        </authorList>
    </citation>
    <scope>NUCLEOTIDE SEQUENCE</scope>
    <source>
        <strain evidence="5">PS10</strain>
    </source>
</reference>
<dbReference type="InterPro" id="IPR029787">
    <property type="entry name" value="Nucleotide_cyclase"/>
</dbReference>
<dbReference type="CDD" id="cd01949">
    <property type="entry name" value="GGDEF"/>
    <property type="match status" value="1"/>
</dbReference>
<keyword evidence="3" id="KW-0472">Membrane</keyword>
<keyword evidence="6" id="KW-1185">Reference proteome</keyword>
<feature type="transmembrane region" description="Helical" evidence="3">
    <location>
        <begin position="66"/>
        <end position="89"/>
    </location>
</feature>
<dbReference type="PANTHER" id="PTHR45138:SF9">
    <property type="entry name" value="DIGUANYLATE CYCLASE DGCM-RELATED"/>
    <property type="match status" value="1"/>
</dbReference>
<organism evidence="5 6">
    <name type="scientific">Campylobacter gastrosuis</name>
    <dbReference type="NCBI Taxonomy" id="2974576"/>
    <lineage>
        <taxon>Bacteria</taxon>
        <taxon>Pseudomonadati</taxon>
        <taxon>Campylobacterota</taxon>
        <taxon>Epsilonproteobacteria</taxon>
        <taxon>Campylobacterales</taxon>
        <taxon>Campylobacteraceae</taxon>
        <taxon>Campylobacter</taxon>
    </lineage>
</organism>
<feature type="transmembrane region" description="Helical" evidence="3">
    <location>
        <begin position="150"/>
        <end position="169"/>
    </location>
</feature>
<keyword evidence="5" id="KW-0808">Transferase</keyword>
<reference evidence="5" key="2">
    <citation type="journal article" date="2023" name="Microorganisms">
        <title>Isolation and Genomic Characteristics of Cat-Borne Campylobacter felis sp. nov. and Sheep-Borne Campylobacter ovis sp. nov.</title>
        <authorList>
            <person name="Wang H."/>
            <person name="Li Y."/>
            <person name="Gu Y."/>
            <person name="Zhou G."/>
            <person name="Chen X."/>
            <person name="Zhang X."/>
            <person name="Shao Z."/>
            <person name="Zhang J."/>
            <person name="Zhang M."/>
        </authorList>
    </citation>
    <scope>NUCLEOTIDE SEQUENCE</scope>
    <source>
        <strain evidence="5">PS10</strain>
    </source>
</reference>
<accession>A0ABT7HPS0</accession>
<feature type="transmembrane region" description="Helical" evidence="3">
    <location>
        <begin position="109"/>
        <end position="129"/>
    </location>
</feature>
<dbReference type="RefSeq" id="WP_284937570.1">
    <property type="nucleotide sequence ID" value="NZ_JANURM010000005.1"/>
</dbReference>
<dbReference type="InterPro" id="IPR000160">
    <property type="entry name" value="GGDEF_dom"/>
</dbReference>
<dbReference type="SMART" id="SM00267">
    <property type="entry name" value="GGDEF"/>
    <property type="match status" value="1"/>
</dbReference>
<dbReference type="EC" id="2.7.7.65" evidence="1"/>
<evidence type="ECO:0000256" key="2">
    <source>
        <dbReference type="ARBA" id="ARBA00034247"/>
    </source>
</evidence>
<name>A0ABT7HPS0_9BACT</name>
<sequence length="351" mass="39387">MFNQISTEGKLAISFVIICMAVSGYGGFLAYKQDMFALLVFKITAVVSFLATLIFVIKDLASLANILLRIQIIAGSIFTTISYGFGYGYELYLLGVVCVMFLDIKKSTFRSYLFFIISAVSFLALFYFTKMLGFSLYDLPEHIVSLKDEMLFANLLITVGGIAIYQQFFSVQYFNDILKIDTQKDFYQKIADYDALTGVLNRQSFYRIVGEKFLEKNHENIGVLIIDIDDFKAINDNFGHDTGDMVLTQVVGCFSNISSSLVARWGGEEFVLLFVDESFDDLSLIADELKNSVRQIRHDVSGLSVSVSVGGVFGSRILDSIEQFDIALNLADKNLYFCKNHGKNMAKISQI</sequence>